<sequence length="376" mass="40934">MAKAAANKVSASVPAAVQVLFREWVVIGALIFGGCCSNVYTLELLVSNRPNSGHLITLGQFLVVAAAGLPEHLDWKTGWTFPLRLKKRAIPMPYWLAMVLLFWTVSVLNNFAFAAKISMPLHIIFRSGSLFVSMAIGWLFFGKTFSRAQVAGVSLVTLGVIASTYSSASTAVDTKADANAESSASISFLSSDWIFGLGLLFLALVLSCFLGQLQQITYAKFGPSWREGLFYTHLLGLPAFLLFYNDLTEQVRDFNASPPVVIGDALEPAGEWFPGSGEILKPTPWSGTEIPSMWLYLAFNVATQYICISGVHRLSSMSSAVTLNLILSVRKFVSLVISLWLFESDFTTGHYMGTAAVFAGTIMYTLASQRAKTKTA</sequence>
<feature type="transmembrane region" description="Helical" evidence="7">
    <location>
        <begin position="193"/>
        <end position="213"/>
    </location>
</feature>
<evidence type="ECO:0000256" key="3">
    <source>
        <dbReference type="ARBA" id="ARBA00022597"/>
    </source>
</evidence>
<organism evidence="8 9">
    <name type="scientific">Geranomyces variabilis</name>
    <dbReference type="NCBI Taxonomy" id="109894"/>
    <lineage>
        <taxon>Eukaryota</taxon>
        <taxon>Fungi</taxon>
        <taxon>Fungi incertae sedis</taxon>
        <taxon>Chytridiomycota</taxon>
        <taxon>Chytridiomycota incertae sedis</taxon>
        <taxon>Chytridiomycetes</taxon>
        <taxon>Spizellomycetales</taxon>
        <taxon>Powellomycetaceae</taxon>
        <taxon>Geranomyces</taxon>
    </lineage>
</organism>
<accession>A0AAD5TKF8</accession>
<dbReference type="GO" id="GO:0005462">
    <property type="term" value="F:UDP-N-acetylglucosamine transmembrane transporter activity"/>
    <property type="evidence" value="ECO:0007669"/>
    <property type="project" value="TreeGrafter"/>
</dbReference>
<evidence type="ECO:0000256" key="5">
    <source>
        <dbReference type="ARBA" id="ARBA00022989"/>
    </source>
</evidence>
<dbReference type="GO" id="GO:0005789">
    <property type="term" value="C:endoplasmic reticulum membrane"/>
    <property type="evidence" value="ECO:0007669"/>
    <property type="project" value="TreeGrafter"/>
</dbReference>
<feature type="transmembrane region" description="Helical" evidence="7">
    <location>
        <begin position="121"/>
        <end position="141"/>
    </location>
</feature>
<protein>
    <submittedName>
        <fullName evidence="8">Golgi uridine diphosphate-N- acetylglucosamine transporter</fullName>
    </submittedName>
</protein>
<evidence type="ECO:0000313" key="9">
    <source>
        <dbReference type="Proteomes" id="UP001212152"/>
    </source>
</evidence>
<evidence type="ECO:0000313" key="8">
    <source>
        <dbReference type="EMBL" id="KAJ3178657.1"/>
    </source>
</evidence>
<dbReference type="PANTHER" id="PTHR10778:SF4">
    <property type="entry name" value="NUCLEOTIDE SUGAR TRANSPORTER SLC35B4"/>
    <property type="match status" value="1"/>
</dbReference>
<evidence type="ECO:0000256" key="2">
    <source>
        <dbReference type="ARBA" id="ARBA00022448"/>
    </source>
</evidence>
<dbReference type="InterPro" id="IPR037185">
    <property type="entry name" value="EmrE-like"/>
</dbReference>
<comment type="subcellular location">
    <subcellularLocation>
        <location evidence="1">Endomembrane system</location>
        <topology evidence="1">Multi-pass membrane protein</topology>
    </subcellularLocation>
</comment>
<dbReference type="GO" id="GO:0000139">
    <property type="term" value="C:Golgi membrane"/>
    <property type="evidence" value="ECO:0007669"/>
    <property type="project" value="TreeGrafter"/>
</dbReference>
<evidence type="ECO:0000256" key="6">
    <source>
        <dbReference type="ARBA" id="ARBA00023136"/>
    </source>
</evidence>
<reference evidence="8" key="1">
    <citation type="submission" date="2020-05" db="EMBL/GenBank/DDBJ databases">
        <title>Phylogenomic resolution of chytrid fungi.</title>
        <authorList>
            <person name="Stajich J.E."/>
            <person name="Amses K."/>
            <person name="Simmons R."/>
            <person name="Seto K."/>
            <person name="Myers J."/>
            <person name="Bonds A."/>
            <person name="Quandt C.A."/>
            <person name="Barry K."/>
            <person name="Liu P."/>
            <person name="Grigoriev I."/>
            <person name="Longcore J.E."/>
            <person name="James T.Y."/>
        </authorList>
    </citation>
    <scope>NUCLEOTIDE SEQUENCE</scope>
    <source>
        <strain evidence="8">JEL0379</strain>
    </source>
</reference>
<evidence type="ECO:0000256" key="4">
    <source>
        <dbReference type="ARBA" id="ARBA00022692"/>
    </source>
</evidence>
<dbReference type="Proteomes" id="UP001212152">
    <property type="component" value="Unassembled WGS sequence"/>
</dbReference>
<keyword evidence="3" id="KW-0762">Sugar transport</keyword>
<keyword evidence="4 7" id="KW-0812">Transmembrane</keyword>
<feature type="transmembrane region" description="Helical" evidence="7">
    <location>
        <begin position="348"/>
        <end position="367"/>
    </location>
</feature>
<keyword evidence="6 7" id="KW-0472">Membrane</keyword>
<feature type="transmembrane region" description="Helical" evidence="7">
    <location>
        <begin position="21"/>
        <end position="40"/>
    </location>
</feature>
<dbReference type="SUPFAM" id="SSF103481">
    <property type="entry name" value="Multidrug resistance efflux transporter EmrE"/>
    <property type="match status" value="1"/>
</dbReference>
<dbReference type="AlphaFoldDB" id="A0AAD5TKF8"/>
<name>A0AAD5TKF8_9FUNG</name>
<comment type="caution">
    <text evidence="8">The sequence shown here is derived from an EMBL/GenBank/DDBJ whole genome shotgun (WGS) entry which is preliminary data.</text>
</comment>
<dbReference type="PANTHER" id="PTHR10778">
    <property type="entry name" value="SOLUTE CARRIER FAMILY 35 MEMBER B"/>
    <property type="match status" value="1"/>
</dbReference>
<feature type="transmembrane region" description="Helical" evidence="7">
    <location>
        <begin position="148"/>
        <end position="168"/>
    </location>
</feature>
<dbReference type="Pfam" id="PF08449">
    <property type="entry name" value="UAA"/>
    <property type="match status" value="1"/>
</dbReference>
<feature type="transmembrane region" description="Helical" evidence="7">
    <location>
        <begin position="323"/>
        <end position="342"/>
    </location>
</feature>
<dbReference type="PROSITE" id="PS51257">
    <property type="entry name" value="PROKAR_LIPOPROTEIN"/>
    <property type="match status" value="1"/>
</dbReference>
<gene>
    <name evidence="8" type="primary">YEA4</name>
    <name evidence="8" type="ORF">HDU87_003480</name>
</gene>
<dbReference type="InterPro" id="IPR013657">
    <property type="entry name" value="SCL35B1-4/HUT1"/>
</dbReference>
<keyword evidence="9" id="KW-1185">Reference proteome</keyword>
<evidence type="ECO:0000256" key="1">
    <source>
        <dbReference type="ARBA" id="ARBA00004127"/>
    </source>
</evidence>
<proteinExistence type="predicted"/>
<feature type="transmembrane region" description="Helical" evidence="7">
    <location>
        <begin position="94"/>
        <end position="115"/>
    </location>
</feature>
<keyword evidence="2" id="KW-0813">Transport</keyword>
<dbReference type="EMBL" id="JADGJQ010000025">
    <property type="protein sequence ID" value="KAJ3178657.1"/>
    <property type="molecule type" value="Genomic_DNA"/>
</dbReference>
<evidence type="ECO:0000256" key="7">
    <source>
        <dbReference type="SAM" id="Phobius"/>
    </source>
</evidence>
<dbReference type="GO" id="GO:0005464">
    <property type="term" value="F:UDP-xylose transmembrane transporter activity"/>
    <property type="evidence" value="ECO:0007669"/>
    <property type="project" value="TreeGrafter"/>
</dbReference>
<keyword evidence="5 7" id="KW-1133">Transmembrane helix</keyword>